<dbReference type="PANTHER" id="PTHR14196:SF12">
    <property type="entry name" value="ZINC FINGER PROTEIN 208-LIKE"/>
    <property type="match status" value="1"/>
</dbReference>
<dbReference type="FunFam" id="3.30.160.60:FF:000110">
    <property type="entry name" value="Zinc finger protein-like"/>
    <property type="match status" value="1"/>
</dbReference>
<keyword evidence="8" id="KW-1185">Reference proteome</keyword>
<dbReference type="GO" id="GO:0005634">
    <property type="term" value="C:nucleus"/>
    <property type="evidence" value="ECO:0007669"/>
    <property type="project" value="TreeGrafter"/>
</dbReference>
<dbReference type="GO" id="GO:0000981">
    <property type="term" value="F:DNA-binding transcription factor activity, RNA polymerase II-specific"/>
    <property type="evidence" value="ECO:0007669"/>
    <property type="project" value="TreeGrafter"/>
</dbReference>
<keyword evidence="2" id="KW-0677">Repeat</keyword>
<evidence type="ECO:0000256" key="1">
    <source>
        <dbReference type="ARBA" id="ARBA00022723"/>
    </source>
</evidence>
<dbReference type="GO" id="GO:0000977">
    <property type="term" value="F:RNA polymerase II transcription regulatory region sequence-specific DNA binding"/>
    <property type="evidence" value="ECO:0007669"/>
    <property type="project" value="TreeGrafter"/>
</dbReference>
<dbReference type="GO" id="GO:0005694">
    <property type="term" value="C:chromosome"/>
    <property type="evidence" value="ECO:0007669"/>
    <property type="project" value="UniProtKB-ARBA"/>
</dbReference>
<dbReference type="OrthoDB" id="8922241at2759"/>
<proteinExistence type="predicted"/>
<evidence type="ECO:0000313" key="8">
    <source>
        <dbReference type="Proteomes" id="UP000228934"/>
    </source>
</evidence>
<accession>A0A2G9QC14</accession>
<dbReference type="Pfam" id="PF00096">
    <property type="entry name" value="zf-C2H2"/>
    <property type="match status" value="2"/>
</dbReference>
<dbReference type="FunFam" id="3.30.160.60:FF:000575">
    <property type="entry name" value="Zinc finger protein OZF"/>
    <property type="match status" value="1"/>
</dbReference>
<reference evidence="8" key="1">
    <citation type="journal article" date="2017" name="Nat. Commun.">
        <title>The North American bullfrog draft genome provides insight into hormonal regulation of long noncoding RNA.</title>
        <authorList>
            <person name="Hammond S.A."/>
            <person name="Warren R.L."/>
            <person name="Vandervalk B.P."/>
            <person name="Kucuk E."/>
            <person name="Khan H."/>
            <person name="Gibb E.A."/>
            <person name="Pandoh P."/>
            <person name="Kirk H."/>
            <person name="Zhao Y."/>
            <person name="Jones M."/>
            <person name="Mungall A.J."/>
            <person name="Coope R."/>
            <person name="Pleasance S."/>
            <person name="Moore R.A."/>
            <person name="Holt R.A."/>
            <person name="Round J.M."/>
            <person name="Ohora S."/>
            <person name="Walle B.V."/>
            <person name="Veldhoen N."/>
            <person name="Helbing C.C."/>
            <person name="Birol I."/>
        </authorList>
    </citation>
    <scope>NUCLEOTIDE SEQUENCE [LARGE SCALE GENOMIC DNA]</scope>
</reference>
<dbReference type="InterPro" id="IPR036236">
    <property type="entry name" value="Znf_C2H2_sf"/>
</dbReference>
<dbReference type="Gene3D" id="3.30.160.60">
    <property type="entry name" value="Classic Zinc Finger"/>
    <property type="match status" value="4"/>
</dbReference>
<keyword evidence="4" id="KW-0862">Zinc</keyword>
<dbReference type="Proteomes" id="UP000228934">
    <property type="component" value="Unassembled WGS sequence"/>
</dbReference>
<feature type="non-terminal residue" evidence="7">
    <location>
        <position position="102"/>
    </location>
</feature>
<dbReference type="SMART" id="SM00355">
    <property type="entry name" value="ZnF_C2H2"/>
    <property type="match status" value="2"/>
</dbReference>
<protein>
    <recommendedName>
        <fullName evidence="6">C2H2-type domain-containing protein</fullName>
    </recommendedName>
</protein>
<dbReference type="InterPro" id="IPR013087">
    <property type="entry name" value="Znf_C2H2_type"/>
</dbReference>
<dbReference type="GO" id="GO:0045893">
    <property type="term" value="P:positive regulation of DNA-templated transcription"/>
    <property type="evidence" value="ECO:0007669"/>
    <property type="project" value="UniProtKB-ARBA"/>
</dbReference>
<evidence type="ECO:0000256" key="3">
    <source>
        <dbReference type="ARBA" id="ARBA00022771"/>
    </source>
</evidence>
<feature type="non-terminal residue" evidence="7">
    <location>
        <position position="1"/>
    </location>
</feature>
<evidence type="ECO:0000259" key="6">
    <source>
        <dbReference type="PROSITE" id="PS50157"/>
    </source>
</evidence>
<organism evidence="7 8">
    <name type="scientific">Aquarana catesbeiana</name>
    <name type="common">American bullfrog</name>
    <name type="synonym">Rana catesbeiana</name>
    <dbReference type="NCBI Taxonomy" id="8400"/>
    <lineage>
        <taxon>Eukaryota</taxon>
        <taxon>Metazoa</taxon>
        <taxon>Chordata</taxon>
        <taxon>Craniata</taxon>
        <taxon>Vertebrata</taxon>
        <taxon>Euteleostomi</taxon>
        <taxon>Amphibia</taxon>
        <taxon>Batrachia</taxon>
        <taxon>Anura</taxon>
        <taxon>Neobatrachia</taxon>
        <taxon>Ranoidea</taxon>
        <taxon>Ranidae</taxon>
        <taxon>Aquarana</taxon>
    </lineage>
</organism>
<dbReference type="SUPFAM" id="SSF57667">
    <property type="entry name" value="beta-beta-alpha zinc fingers"/>
    <property type="match status" value="2"/>
</dbReference>
<feature type="domain" description="C2H2-type" evidence="6">
    <location>
        <begin position="1"/>
        <end position="23"/>
    </location>
</feature>
<name>A0A2G9QC14_AQUCT</name>
<gene>
    <name evidence="7" type="ORF">AB205_0202420</name>
</gene>
<dbReference type="EMBL" id="KZ059913">
    <property type="protein sequence ID" value="PIO13152.1"/>
    <property type="molecule type" value="Genomic_DNA"/>
</dbReference>
<dbReference type="GO" id="GO:0008270">
    <property type="term" value="F:zinc ion binding"/>
    <property type="evidence" value="ECO:0007669"/>
    <property type="project" value="UniProtKB-KW"/>
</dbReference>
<evidence type="ECO:0000256" key="2">
    <source>
        <dbReference type="ARBA" id="ARBA00022737"/>
    </source>
</evidence>
<sequence>CGKCFTQKGNLLAHQKTHIRERPYSCLECGKSFTKKRTLLTHQKIHMPRVFKLRVWEMFNHKSSLLIHQKIHTGERSYSCSQCGKSFNQKKPPCFTPKNSHG</sequence>
<dbReference type="PROSITE" id="PS50157">
    <property type="entry name" value="ZINC_FINGER_C2H2_2"/>
    <property type="match status" value="2"/>
</dbReference>
<evidence type="ECO:0000313" key="7">
    <source>
        <dbReference type="EMBL" id="PIO13152.1"/>
    </source>
</evidence>
<keyword evidence="1" id="KW-0479">Metal-binding</keyword>
<evidence type="ECO:0000256" key="4">
    <source>
        <dbReference type="ARBA" id="ARBA00022833"/>
    </source>
</evidence>
<dbReference type="PANTHER" id="PTHR14196">
    <property type="entry name" value="ODD-SKIPPED - RELATED"/>
    <property type="match status" value="1"/>
</dbReference>
<feature type="domain" description="C2H2-type" evidence="6">
    <location>
        <begin position="24"/>
        <end position="46"/>
    </location>
</feature>
<dbReference type="FunFam" id="3.30.160.60:FF:001732">
    <property type="entry name" value="Zgc:162936"/>
    <property type="match status" value="1"/>
</dbReference>
<dbReference type="InterPro" id="IPR050717">
    <property type="entry name" value="C2H2-ZF_Transcription_Reg"/>
</dbReference>
<evidence type="ECO:0000256" key="5">
    <source>
        <dbReference type="PROSITE-ProRule" id="PRU00042"/>
    </source>
</evidence>
<dbReference type="AlphaFoldDB" id="A0A2G9QC14"/>
<dbReference type="PROSITE" id="PS00028">
    <property type="entry name" value="ZINC_FINGER_C2H2_1"/>
    <property type="match status" value="1"/>
</dbReference>
<keyword evidence="3 5" id="KW-0863">Zinc-finger</keyword>